<comment type="cofactor">
    <cofactor evidence="1">
        <name>Ca(2+)</name>
        <dbReference type="ChEBI" id="CHEBI:29108"/>
    </cofactor>
</comment>
<dbReference type="InterPro" id="IPR047115">
    <property type="entry name" value="ARSB"/>
</dbReference>
<evidence type="ECO:0000256" key="3">
    <source>
        <dbReference type="ARBA" id="ARBA00022723"/>
    </source>
</evidence>
<evidence type="ECO:0000256" key="4">
    <source>
        <dbReference type="ARBA" id="ARBA00022837"/>
    </source>
</evidence>
<name>A0A8X6FP85_TRICU</name>
<sequence>MSKVSSSVFDFLRFDMDSSAMFLFMATFILALLSTNGEEEETKLPPHILFILVDDLGWNDVSFHGSPQIRTPNIDALAACSLILNNYYTESLCSRARGSLMSGNYPIHTGLQSSALKSGDPAGLPLDVMIMPEHLKNKGYKNHIVGKWHLGYSKKDYTPTSRGFDSFFGFYNEQIDYFDYTNYDRSEDPAVPPFYGIDLEDGTETIKTMRGRYATEVFTERALDIISSHNESDPLFLYMAHLAPHTGNEYMPLQAPMTYTSRNSHIQDSKRRMYAGMVSALDESVGKLVDAFSQRGFLENSIIIFASDNGGDVGSYQKGAASNWPLRGQKASSWEGAIRVPSFIWSPLLRLKDSRISTQLMHVSDWLPTLYSAIGGELSDLGKIDGINMWKALIYNLPSPRIEVLHNIDIFTGMMALRRGDYKLIVGTNNDASDTWYKPGGFDEMDIPSSMDDWVFKNDSLIKKILEESNLWILQTADSWRINATISCVQPPPDGNGGCDPNQSPCLFNIAADPCEYNNLAEKYPRIVRSMLEILKRYNETAREPLLNTRDPQADPRCHGFSYVPWLDVEFTAECPYA</sequence>
<keyword evidence="8" id="KW-1185">Reference proteome</keyword>
<reference evidence="7" key="1">
    <citation type="submission" date="2020-07" db="EMBL/GenBank/DDBJ databases">
        <title>Multicomponent nature underlies the extraordinary mechanical properties of spider dragline silk.</title>
        <authorList>
            <person name="Kono N."/>
            <person name="Nakamura H."/>
            <person name="Mori M."/>
            <person name="Yoshida Y."/>
            <person name="Ohtoshi R."/>
            <person name="Malay A.D."/>
            <person name="Moran D.A.P."/>
            <person name="Tomita M."/>
            <person name="Numata K."/>
            <person name="Arakawa K."/>
        </authorList>
    </citation>
    <scope>NUCLEOTIDE SEQUENCE</scope>
</reference>
<organism evidence="7 8">
    <name type="scientific">Trichonephila clavata</name>
    <name type="common">Joro spider</name>
    <name type="synonym">Nephila clavata</name>
    <dbReference type="NCBI Taxonomy" id="2740835"/>
    <lineage>
        <taxon>Eukaryota</taxon>
        <taxon>Metazoa</taxon>
        <taxon>Ecdysozoa</taxon>
        <taxon>Arthropoda</taxon>
        <taxon>Chelicerata</taxon>
        <taxon>Arachnida</taxon>
        <taxon>Araneae</taxon>
        <taxon>Araneomorphae</taxon>
        <taxon>Entelegynae</taxon>
        <taxon>Araneoidea</taxon>
        <taxon>Nephilidae</taxon>
        <taxon>Trichonephila</taxon>
    </lineage>
</organism>
<dbReference type="InterPro" id="IPR017850">
    <property type="entry name" value="Alkaline_phosphatase_core_sf"/>
</dbReference>
<dbReference type="Gene3D" id="3.40.720.10">
    <property type="entry name" value="Alkaline Phosphatase, subunit A"/>
    <property type="match status" value="1"/>
</dbReference>
<keyword evidence="4" id="KW-0106">Calcium</keyword>
<dbReference type="InterPro" id="IPR000917">
    <property type="entry name" value="Sulfatase_N"/>
</dbReference>
<dbReference type="CDD" id="cd16029">
    <property type="entry name" value="4-S"/>
    <property type="match status" value="1"/>
</dbReference>
<protein>
    <submittedName>
        <fullName evidence="7">Arylsulfatase I</fullName>
    </submittedName>
</protein>
<dbReference type="GO" id="GO:0046872">
    <property type="term" value="F:metal ion binding"/>
    <property type="evidence" value="ECO:0007669"/>
    <property type="project" value="UniProtKB-KW"/>
</dbReference>
<dbReference type="Pfam" id="PF00884">
    <property type="entry name" value="Sulfatase"/>
    <property type="match status" value="1"/>
</dbReference>
<accession>A0A8X6FP85</accession>
<dbReference type="SUPFAM" id="SSF53649">
    <property type="entry name" value="Alkaline phosphatase-like"/>
    <property type="match status" value="1"/>
</dbReference>
<evidence type="ECO:0000259" key="6">
    <source>
        <dbReference type="Pfam" id="PF00884"/>
    </source>
</evidence>
<comment type="caution">
    <text evidence="7">The sequence shown here is derived from an EMBL/GenBank/DDBJ whole genome shotgun (WGS) entry which is preliminary data.</text>
</comment>
<dbReference type="Gene3D" id="3.30.1120.10">
    <property type="match status" value="2"/>
</dbReference>
<dbReference type="Proteomes" id="UP000887116">
    <property type="component" value="Unassembled WGS sequence"/>
</dbReference>
<dbReference type="PANTHER" id="PTHR10342:SF273">
    <property type="entry name" value="RE14504P"/>
    <property type="match status" value="1"/>
</dbReference>
<proteinExistence type="inferred from homology"/>
<comment type="similarity">
    <text evidence="2">Belongs to the sulfatase family.</text>
</comment>
<evidence type="ECO:0000256" key="5">
    <source>
        <dbReference type="ARBA" id="ARBA00023180"/>
    </source>
</evidence>
<evidence type="ECO:0000313" key="8">
    <source>
        <dbReference type="Proteomes" id="UP000887116"/>
    </source>
</evidence>
<gene>
    <name evidence="7" type="primary">Arsi</name>
    <name evidence="7" type="ORF">TNCT_617711</name>
</gene>
<keyword evidence="5" id="KW-0325">Glycoprotein</keyword>
<dbReference type="PANTHER" id="PTHR10342">
    <property type="entry name" value="ARYLSULFATASE"/>
    <property type="match status" value="1"/>
</dbReference>
<keyword evidence="3" id="KW-0479">Metal-binding</keyword>
<evidence type="ECO:0000256" key="1">
    <source>
        <dbReference type="ARBA" id="ARBA00001913"/>
    </source>
</evidence>
<dbReference type="GO" id="GO:0008484">
    <property type="term" value="F:sulfuric ester hydrolase activity"/>
    <property type="evidence" value="ECO:0007669"/>
    <property type="project" value="InterPro"/>
</dbReference>
<dbReference type="AlphaFoldDB" id="A0A8X6FP85"/>
<evidence type="ECO:0000313" key="7">
    <source>
        <dbReference type="EMBL" id="GFQ85388.1"/>
    </source>
</evidence>
<evidence type="ECO:0000256" key="2">
    <source>
        <dbReference type="ARBA" id="ARBA00008779"/>
    </source>
</evidence>
<dbReference type="OrthoDB" id="103349at2759"/>
<dbReference type="EMBL" id="BMAO01012986">
    <property type="protein sequence ID" value="GFQ85388.1"/>
    <property type="molecule type" value="Genomic_DNA"/>
</dbReference>
<feature type="domain" description="Sulfatase N-terminal" evidence="6">
    <location>
        <begin position="46"/>
        <end position="375"/>
    </location>
</feature>